<accession>A0ABP8A7Z5</accession>
<name>A0ABP8A7Z5_9SPHI</name>
<gene>
    <name evidence="1" type="ORF">GCM10022218_32330</name>
</gene>
<protein>
    <submittedName>
        <fullName evidence="1">Uncharacterized protein</fullName>
    </submittedName>
</protein>
<comment type="caution">
    <text evidence="1">The sequence shown here is derived from an EMBL/GenBank/DDBJ whole genome shotgun (WGS) entry which is preliminary data.</text>
</comment>
<sequence>MIFNIDRWIRNINKGTARFVKSDDDVESCLLLLNGKDVTPFMANGKDDVLLIGDGGINFVVLLFGSKDVMTNT</sequence>
<dbReference type="EMBL" id="BAAAZK010000007">
    <property type="protein sequence ID" value="GAA4179565.1"/>
    <property type="molecule type" value="Genomic_DNA"/>
</dbReference>
<evidence type="ECO:0000313" key="1">
    <source>
        <dbReference type="EMBL" id="GAA4179565.1"/>
    </source>
</evidence>
<evidence type="ECO:0000313" key="2">
    <source>
        <dbReference type="Proteomes" id="UP001500167"/>
    </source>
</evidence>
<organism evidence="1 2">
    <name type="scientific">Sphingobacterium ginsenosidimutans</name>
    <dbReference type="NCBI Taxonomy" id="687845"/>
    <lineage>
        <taxon>Bacteria</taxon>
        <taxon>Pseudomonadati</taxon>
        <taxon>Bacteroidota</taxon>
        <taxon>Sphingobacteriia</taxon>
        <taxon>Sphingobacteriales</taxon>
        <taxon>Sphingobacteriaceae</taxon>
        <taxon>Sphingobacterium</taxon>
    </lineage>
</organism>
<dbReference type="RefSeq" id="WP_257090958.1">
    <property type="nucleotide sequence ID" value="NZ_BAAAZK010000007.1"/>
</dbReference>
<keyword evidence="2" id="KW-1185">Reference proteome</keyword>
<dbReference type="Proteomes" id="UP001500167">
    <property type="component" value="Unassembled WGS sequence"/>
</dbReference>
<proteinExistence type="predicted"/>
<reference evidence="2" key="1">
    <citation type="journal article" date="2019" name="Int. J. Syst. Evol. Microbiol.">
        <title>The Global Catalogue of Microorganisms (GCM) 10K type strain sequencing project: providing services to taxonomists for standard genome sequencing and annotation.</title>
        <authorList>
            <consortium name="The Broad Institute Genomics Platform"/>
            <consortium name="The Broad Institute Genome Sequencing Center for Infectious Disease"/>
            <person name="Wu L."/>
            <person name="Ma J."/>
        </authorList>
    </citation>
    <scope>NUCLEOTIDE SEQUENCE [LARGE SCALE GENOMIC DNA]</scope>
    <source>
        <strain evidence="2">JCM 16722</strain>
    </source>
</reference>